<dbReference type="InterPro" id="IPR025202">
    <property type="entry name" value="PLD-like_dom"/>
</dbReference>
<reference evidence="3 4" key="1">
    <citation type="submission" date="2020-08" db="EMBL/GenBank/DDBJ databases">
        <title>Sequencing the genomes of 1000 actinobacteria strains.</title>
        <authorList>
            <person name="Klenk H.-P."/>
        </authorList>
    </citation>
    <scope>NUCLEOTIDE SEQUENCE [LARGE SCALE GENOMIC DNA]</scope>
    <source>
        <strain evidence="3 4">DSM 102030</strain>
    </source>
</reference>
<dbReference type="Proteomes" id="UP000523007">
    <property type="component" value="Unassembled WGS sequence"/>
</dbReference>
<gene>
    <name evidence="3" type="ORF">F4561_006216</name>
</gene>
<keyword evidence="1" id="KW-0812">Transmembrane</keyword>
<dbReference type="SMART" id="SM00155">
    <property type="entry name" value="PLDc"/>
    <property type="match status" value="2"/>
</dbReference>
<comment type="caution">
    <text evidence="3">The sequence shown here is derived from an EMBL/GenBank/DDBJ whole genome shotgun (WGS) entry which is preliminary data.</text>
</comment>
<dbReference type="EC" id="2.7.8.-" evidence="3"/>
<protein>
    <submittedName>
        <fullName evidence="3">Cardiolipin synthase</fullName>
        <ecNumber evidence="3">2.7.8.-</ecNumber>
    </submittedName>
</protein>
<name>A0A7W7W5K1_9ACTN</name>
<organism evidence="3 4">
    <name type="scientific">Lipingzhangella halophila</name>
    <dbReference type="NCBI Taxonomy" id="1783352"/>
    <lineage>
        <taxon>Bacteria</taxon>
        <taxon>Bacillati</taxon>
        <taxon>Actinomycetota</taxon>
        <taxon>Actinomycetes</taxon>
        <taxon>Streptosporangiales</taxon>
        <taxon>Nocardiopsidaceae</taxon>
        <taxon>Lipingzhangella</taxon>
    </lineage>
</organism>
<dbReference type="InterPro" id="IPR001736">
    <property type="entry name" value="PLipase_D/transphosphatidylase"/>
</dbReference>
<dbReference type="RefSeq" id="WP_184585068.1">
    <property type="nucleotide sequence ID" value="NZ_JACHJT010000002.1"/>
</dbReference>
<keyword evidence="4" id="KW-1185">Reference proteome</keyword>
<dbReference type="SUPFAM" id="SSF56024">
    <property type="entry name" value="Phospholipase D/nuclease"/>
    <property type="match status" value="2"/>
</dbReference>
<evidence type="ECO:0000259" key="2">
    <source>
        <dbReference type="PROSITE" id="PS50035"/>
    </source>
</evidence>
<dbReference type="PANTHER" id="PTHR21248">
    <property type="entry name" value="CARDIOLIPIN SYNTHASE"/>
    <property type="match status" value="1"/>
</dbReference>
<accession>A0A7W7W5K1</accession>
<keyword evidence="1" id="KW-1133">Transmembrane helix</keyword>
<keyword evidence="3" id="KW-0808">Transferase</keyword>
<dbReference type="GO" id="GO:0032049">
    <property type="term" value="P:cardiolipin biosynthetic process"/>
    <property type="evidence" value="ECO:0007669"/>
    <property type="project" value="UniProtKB-ARBA"/>
</dbReference>
<evidence type="ECO:0000313" key="4">
    <source>
        <dbReference type="Proteomes" id="UP000523007"/>
    </source>
</evidence>
<dbReference type="CDD" id="cd09112">
    <property type="entry name" value="PLDc_CLS_2"/>
    <property type="match status" value="1"/>
</dbReference>
<dbReference type="AlphaFoldDB" id="A0A7W7W5K1"/>
<dbReference type="Pfam" id="PF13091">
    <property type="entry name" value="PLDc_2"/>
    <property type="match status" value="2"/>
</dbReference>
<evidence type="ECO:0000313" key="3">
    <source>
        <dbReference type="EMBL" id="MBB4935322.1"/>
    </source>
</evidence>
<dbReference type="Gene3D" id="3.30.870.10">
    <property type="entry name" value="Endonuclease Chain A"/>
    <property type="match status" value="2"/>
</dbReference>
<keyword evidence="1" id="KW-0472">Membrane</keyword>
<feature type="domain" description="PLD phosphodiesterase" evidence="2">
    <location>
        <begin position="157"/>
        <end position="184"/>
    </location>
</feature>
<evidence type="ECO:0000256" key="1">
    <source>
        <dbReference type="SAM" id="Phobius"/>
    </source>
</evidence>
<dbReference type="PROSITE" id="PS50035">
    <property type="entry name" value="PLD"/>
    <property type="match status" value="2"/>
</dbReference>
<feature type="domain" description="PLD phosphodiesterase" evidence="2">
    <location>
        <begin position="325"/>
        <end position="352"/>
    </location>
</feature>
<dbReference type="PANTHER" id="PTHR21248:SF22">
    <property type="entry name" value="PHOSPHOLIPASE D"/>
    <property type="match status" value="1"/>
</dbReference>
<proteinExistence type="predicted"/>
<feature type="transmembrane region" description="Helical" evidence="1">
    <location>
        <begin position="14"/>
        <end position="35"/>
    </location>
</feature>
<dbReference type="EMBL" id="JACHJT010000002">
    <property type="protein sequence ID" value="MBB4935322.1"/>
    <property type="molecule type" value="Genomic_DNA"/>
</dbReference>
<dbReference type="GO" id="GO:0030572">
    <property type="term" value="F:phosphatidyltransferase activity"/>
    <property type="evidence" value="ECO:0007669"/>
    <property type="project" value="UniProtKB-ARBA"/>
</dbReference>
<dbReference type="CDD" id="cd09110">
    <property type="entry name" value="PLDc_CLS_1"/>
    <property type="match status" value="1"/>
</dbReference>
<sequence length="412" mass="46910">MERRGTVVRVLKRAVLALLAAHVTVIVVLVGVDSWRKRLRPLRTRFPRTDPQVSEVAGTTVTTYTYGEDLYRDMLDAIRGARQRVLFESFIVKGDVVGQRFKSALIEAAERGVEVCVLYDGFANLVVPRSFFRFPPSVRVLRYPAFRPGLLLLNIRKSGRDHRKILTVDGEIGFVGGYNVGEMYATRWRDTHLRMAGPAVWELENAFVDFWNANRRSAHPLLDHIGSAPWNAHVRAYRNVPEQLIFPIRAMYLEAIDRSRERICITQAYFLPDQEIVENLIAAARRGVDVNVLLPERSNHVIADWLSRQGFSALLRAGVRLWLFEDAMVHAKTATVDGKWSTVGTANLDRLSLMGNYEINVEIIDTGVAAHLERAFANDCTNARLLTEEEWRQRPIWARFGELALLPLRPLL</sequence>